<organism evidence="10">
    <name type="scientific">uncultured Desulfobacterium sp</name>
    <dbReference type="NCBI Taxonomy" id="201089"/>
    <lineage>
        <taxon>Bacteria</taxon>
        <taxon>Pseudomonadati</taxon>
        <taxon>Thermodesulfobacteriota</taxon>
        <taxon>Desulfobacteria</taxon>
        <taxon>Desulfobacterales</taxon>
        <taxon>Desulfobacteriaceae</taxon>
        <taxon>Desulfobacterium</taxon>
        <taxon>environmental samples</taxon>
    </lineage>
</organism>
<evidence type="ECO:0000259" key="8">
    <source>
        <dbReference type="Pfam" id="PF01618"/>
    </source>
</evidence>
<evidence type="ECO:0000256" key="3">
    <source>
        <dbReference type="ARBA" id="ARBA00022692"/>
    </source>
</evidence>
<evidence type="ECO:0000256" key="2">
    <source>
        <dbReference type="ARBA" id="ARBA00022475"/>
    </source>
</evidence>
<comment type="subcellular location">
    <subcellularLocation>
        <location evidence="1">Cell membrane</location>
        <topology evidence="1">Multi-pass membrane protein</topology>
    </subcellularLocation>
    <subcellularLocation>
        <location evidence="6">Membrane</location>
        <topology evidence="6">Multi-pass membrane protein</topology>
    </subcellularLocation>
</comment>
<dbReference type="AlphaFoldDB" id="E1YK31"/>
<evidence type="ECO:0000259" key="9">
    <source>
        <dbReference type="Pfam" id="PF10102"/>
    </source>
</evidence>
<dbReference type="Pfam" id="PF10102">
    <property type="entry name" value="DUF2341"/>
    <property type="match status" value="1"/>
</dbReference>
<keyword evidence="3 7" id="KW-0812">Transmembrane</keyword>
<dbReference type="SUPFAM" id="SSF49899">
    <property type="entry name" value="Concanavalin A-like lectins/glucanases"/>
    <property type="match status" value="1"/>
</dbReference>
<dbReference type="EMBL" id="FR695877">
    <property type="protein sequence ID" value="CBX31635.1"/>
    <property type="molecule type" value="Genomic_DNA"/>
</dbReference>
<comment type="similarity">
    <text evidence="6">Belongs to the exbB/tolQ family.</text>
</comment>
<keyword evidence="4 7" id="KW-1133">Transmembrane helix</keyword>
<dbReference type="PANTHER" id="PTHR30625">
    <property type="entry name" value="PROTEIN TOLQ"/>
    <property type="match status" value="1"/>
</dbReference>
<sequence>MRNPKRIIFELILTLCLIFGMASVASAWWNNQWEHRKKIAFDTTSTGSDIKENLNEIPVLIRLHSGNFNFTNAKDDGSDIRFVSQDDKTPLKYHIENYDTIDGIALFWVSIPKLPATSNQDFVWMYYGNKSAADGQDIKGTYDVNYALVYHMAEVEDAPRDATAFGNNPSQFTGGQGLPSLIGKGMTLNGSGDRIVIPVTPSLDISGGFTFSTWIRISRPQDQAYIYSWEEGKQEVRLAINGTKLYALITTDKNKTFKTDQSADLTLNTWHHIAVTVAPHGRMTVYLEGIEMNWINITAELPVLKGNITIGGSYAGNNFLQADMDEIRISKTARSASWIRACFMAEGTEGKEVSVRDEEAGEGGGGGQLGLAITYLKIILKNISLDGWMIIGILIIFGIVGTIIFIYKTYILFIIKRTNNDFLVYFDGVTDLRKAEKVKEEDDDYFLSSSLYRIYAAGKKELTNKVGGSGNPDELKKLTPKALNSVKAAIERAYVRETLKLSAWLVFLSMSVAGGPFFGLLGTVWGVMNTFAAMSEAGEANIMAIAPGVASALATTVFGLIVAIPALLAYNYLMTKIKNINSEMVLFVDELNLKIEESEE</sequence>
<feature type="domain" description="MotA/TolQ/ExbB proton channel" evidence="8">
    <location>
        <begin position="483"/>
        <end position="584"/>
    </location>
</feature>
<keyword evidence="6" id="KW-0653">Protein transport</keyword>
<dbReference type="GO" id="GO:0017038">
    <property type="term" value="P:protein import"/>
    <property type="evidence" value="ECO:0007669"/>
    <property type="project" value="TreeGrafter"/>
</dbReference>
<evidence type="ECO:0000256" key="7">
    <source>
        <dbReference type="SAM" id="Phobius"/>
    </source>
</evidence>
<dbReference type="GO" id="GO:0005886">
    <property type="term" value="C:plasma membrane"/>
    <property type="evidence" value="ECO:0007669"/>
    <property type="project" value="UniProtKB-SubCell"/>
</dbReference>
<dbReference type="InterPro" id="IPR050790">
    <property type="entry name" value="ExbB/TolQ_transport"/>
</dbReference>
<keyword evidence="6" id="KW-0813">Transport</keyword>
<dbReference type="InterPro" id="IPR013320">
    <property type="entry name" value="ConA-like_dom_sf"/>
</dbReference>
<feature type="transmembrane region" description="Helical" evidence="7">
    <location>
        <begin position="501"/>
        <end position="525"/>
    </location>
</feature>
<dbReference type="Pfam" id="PF01618">
    <property type="entry name" value="MotA_ExbB"/>
    <property type="match status" value="1"/>
</dbReference>
<accession>E1YK31</accession>
<feature type="transmembrane region" description="Helical" evidence="7">
    <location>
        <begin position="545"/>
        <end position="570"/>
    </location>
</feature>
<evidence type="ECO:0000313" key="10">
    <source>
        <dbReference type="EMBL" id="CBX31635.1"/>
    </source>
</evidence>
<dbReference type="Gene3D" id="2.60.120.200">
    <property type="match status" value="1"/>
</dbReference>
<evidence type="ECO:0000256" key="6">
    <source>
        <dbReference type="RuleBase" id="RU004057"/>
    </source>
</evidence>
<proteinExistence type="inferred from homology"/>
<name>E1YK31_9BACT</name>
<gene>
    <name evidence="10" type="ORF">N47_E51470</name>
</gene>
<evidence type="ECO:0008006" key="11">
    <source>
        <dbReference type="Google" id="ProtNLM"/>
    </source>
</evidence>
<reference evidence="10" key="1">
    <citation type="journal article" date="2011" name="Environ. Microbiol.">
        <title>Genomic insights into the metabolic potential of the polycyclic aromatic hydrocarbon degrading sulfate-reducing Deltaproteobacterium N47.</title>
        <authorList>
            <person name="Bergmann F."/>
            <person name="Selesi D."/>
            <person name="Weinmaier T."/>
            <person name="Tischler P."/>
            <person name="Rattei T."/>
            <person name="Meckenstock R.U."/>
        </authorList>
    </citation>
    <scope>NUCLEOTIDE SEQUENCE</scope>
</reference>
<evidence type="ECO:0000256" key="4">
    <source>
        <dbReference type="ARBA" id="ARBA00022989"/>
    </source>
</evidence>
<dbReference type="InterPro" id="IPR018765">
    <property type="entry name" value="DUF2341"/>
</dbReference>
<dbReference type="PANTHER" id="PTHR30625:SF3">
    <property type="entry name" value="TOL-PAL SYSTEM PROTEIN TOLQ"/>
    <property type="match status" value="1"/>
</dbReference>
<feature type="transmembrane region" description="Helical" evidence="7">
    <location>
        <begin position="387"/>
        <end position="407"/>
    </location>
</feature>
<evidence type="ECO:0000256" key="5">
    <source>
        <dbReference type="ARBA" id="ARBA00023136"/>
    </source>
</evidence>
<dbReference type="InterPro" id="IPR002898">
    <property type="entry name" value="MotA_ExbB_proton_chnl"/>
</dbReference>
<protein>
    <recommendedName>
        <fullName evidence="11">MotA/TolQ/ExbB proton channel domain-containing protein</fullName>
    </recommendedName>
</protein>
<keyword evidence="2" id="KW-1003">Cell membrane</keyword>
<feature type="domain" description="DUF2341" evidence="9">
    <location>
        <begin position="76"/>
        <end position="143"/>
    </location>
</feature>
<evidence type="ECO:0000256" key="1">
    <source>
        <dbReference type="ARBA" id="ARBA00004651"/>
    </source>
</evidence>
<dbReference type="Pfam" id="PF13385">
    <property type="entry name" value="Laminin_G_3"/>
    <property type="match status" value="1"/>
</dbReference>
<keyword evidence="5 7" id="KW-0472">Membrane</keyword>